<dbReference type="InterPro" id="IPR036922">
    <property type="entry name" value="Rieske_2Fe-2S_sf"/>
</dbReference>
<evidence type="ECO:0000313" key="7">
    <source>
        <dbReference type="EMBL" id="GAA4961409.1"/>
    </source>
</evidence>
<proteinExistence type="predicted"/>
<keyword evidence="7" id="KW-0223">Dioxygenase</keyword>
<protein>
    <submittedName>
        <fullName evidence="7">Aromatic ring-hydroxylating dioxygenase subunit alpha</fullName>
    </submittedName>
</protein>
<dbReference type="InterPro" id="IPR050584">
    <property type="entry name" value="Cholesterol_7-desaturase"/>
</dbReference>
<dbReference type="Gene3D" id="2.102.10.10">
    <property type="entry name" value="Rieske [2Fe-2S] iron-sulphur domain"/>
    <property type="match status" value="1"/>
</dbReference>
<keyword evidence="8" id="KW-1185">Reference proteome</keyword>
<name>A0AAV3UA27_9ALTE</name>
<reference evidence="8" key="1">
    <citation type="journal article" date="2019" name="Int. J. Syst. Evol. Microbiol.">
        <title>The Global Catalogue of Microorganisms (GCM) 10K type strain sequencing project: providing services to taxonomists for standard genome sequencing and annotation.</title>
        <authorList>
            <consortium name="The Broad Institute Genomics Platform"/>
            <consortium name="The Broad Institute Genome Sequencing Center for Infectious Disease"/>
            <person name="Wu L."/>
            <person name="Ma J."/>
        </authorList>
    </citation>
    <scope>NUCLEOTIDE SEQUENCE [LARGE SCALE GENOMIC DNA]</scope>
    <source>
        <strain evidence="8">JCM 19134</strain>
    </source>
</reference>
<evidence type="ECO:0000313" key="8">
    <source>
        <dbReference type="Proteomes" id="UP001409585"/>
    </source>
</evidence>
<gene>
    <name evidence="7" type="ORF">GCM10025791_48640</name>
</gene>
<dbReference type="Pfam" id="PF00355">
    <property type="entry name" value="Rieske"/>
    <property type="match status" value="1"/>
</dbReference>
<evidence type="ECO:0000256" key="1">
    <source>
        <dbReference type="ARBA" id="ARBA00022714"/>
    </source>
</evidence>
<keyword evidence="4" id="KW-0408">Iron</keyword>
<evidence type="ECO:0000256" key="2">
    <source>
        <dbReference type="ARBA" id="ARBA00022723"/>
    </source>
</evidence>
<evidence type="ECO:0000259" key="6">
    <source>
        <dbReference type="PROSITE" id="PS51296"/>
    </source>
</evidence>
<feature type="domain" description="Rieske" evidence="6">
    <location>
        <begin position="15"/>
        <end position="117"/>
    </location>
</feature>
<evidence type="ECO:0000256" key="4">
    <source>
        <dbReference type="ARBA" id="ARBA00023004"/>
    </source>
</evidence>
<dbReference type="Gene3D" id="3.90.380.10">
    <property type="entry name" value="Naphthalene 1,2-dioxygenase Alpha Subunit, Chain A, domain 1"/>
    <property type="match status" value="1"/>
</dbReference>
<keyword evidence="5" id="KW-0411">Iron-sulfur</keyword>
<dbReference type="SUPFAM" id="SSF55961">
    <property type="entry name" value="Bet v1-like"/>
    <property type="match status" value="1"/>
</dbReference>
<accession>A0AAV3UA27</accession>
<dbReference type="PANTHER" id="PTHR21266">
    <property type="entry name" value="IRON-SULFUR DOMAIN CONTAINING PROTEIN"/>
    <property type="match status" value="1"/>
</dbReference>
<sequence length="359" mass="40762">MIMTDKPAKYLMNTWYAAALSTDVSDQLMHRRLLDIPVVLYRKEDGTPVALQDKCPHRFAPLSLGKKKGDNVVCPYHGLAFNGEGQCVHNPHGRGHIPAKAHVVSYPLMEKYGFIWIWMGNEPADENQLPDYSQLDDGHANALAHTYMLRPCHYELITDNVMDLSHVDHLHGEIITTRGQLSPQMPRVVEDNGEISVRWEWHQTPAMMIFNDFLPRPNEEAAQFVVVTWSKPSHIQLTIGATQDHTSNEPLCYENTISQYDLHTCTPETENSSHYFFATRRNHNVEDGEFNKLKIAGMHGAFEDEDGPILDRVQEMMPNNDFLSLDPVLISSDAGPIRVRRVLKALIESEQTKQNEAVA</sequence>
<dbReference type="GO" id="GO:0046872">
    <property type="term" value="F:metal ion binding"/>
    <property type="evidence" value="ECO:0007669"/>
    <property type="project" value="UniProtKB-KW"/>
</dbReference>
<evidence type="ECO:0000256" key="5">
    <source>
        <dbReference type="ARBA" id="ARBA00023014"/>
    </source>
</evidence>
<dbReference type="Proteomes" id="UP001409585">
    <property type="component" value="Unassembled WGS sequence"/>
</dbReference>
<comment type="caution">
    <text evidence="7">The sequence shown here is derived from an EMBL/GenBank/DDBJ whole genome shotgun (WGS) entry which is preliminary data.</text>
</comment>
<evidence type="ECO:0000256" key="3">
    <source>
        <dbReference type="ARBA" id="ARBA00023002"/>
    </source>
</evidence>
<keyword evidence="2" id="KW-0479">Metal-binding</keyword>
<dbReference type="EMBL" id="BAABLX010000080">
    <property type="protein sequence ID" value="GAA4961409.1"/>
    <property type="molecule type" value="Genomic_DNA"/>
</dbReference>
<keyword evidence="3" id="KW-0560">Oxidoreductase</keyword>
<dbReference type="PANTHER" id="PTHR21266:SF60">
    <property type="entry name" value="3-KETOSTEROID-9-ALPHA-MONOOXYGENASE, OXYGENASE COMPONENT"/>
    <property type="match status" value="1"/>
</dbReference>
<dbReference type="Pfam" id="PF19112">
    <property type="entry name" value="VanA_C"/>
    <property type="match status" value="1"/>
</dbReference>
<keyword evidence="1" id="KW-0001">2Fe-2S</keyword>
<dbReference type="SUPFAM" id="SSF50022">
    <property type="entry name" value="ISP domain"/>
    <property type="match status" value="1"/>
</dbReference>
<dbReference type="InterPro" id="IPR044043">
    <property type="entry name" value="VanA_C_cat"/>
</dbReference>
<organism evidence="7 8">
    <name type="scientific">Halioxenophilus aromaticivorans</name>
    <dbReference type="NCBI Taxonomy" id="1306992"/>
    <lineage>
        <taxon>Bacteria</taxon>
        <taxon>Pseudomonadati</taxon>
        <taxon>Pseudomonadota</taxon>
        <taxon>Gammaproteobacteria</taxon>
        <taxon>Alteromonadales</taxon>
        <taxon>Alteromonadaceae</taxon>
        <taxon>Halioxenophilus</taxon>
    </lineage>
</organism>
<dbReference type="PROSITE" id="PS51296">
    <property type="entry name" value="RIESKE"/>
    <property type="match status" value="1"/>
</dbReference>
<dbReference type="GO" id="GO:0051537">
    <property type="term" value="F:2 iron, 2 sulfur cluster binding"/>
    <property type="evidence" value="ECO:0007669"/>
    <property type="project" value="UniProtKB-KW"/>
</dbReference>
<dbReference type="InterPro" id="IPR017941">
    <property type="entry name" value="Rieske_2Fe-2S"/>
</dbReference>
<dbReference type="GO" id="GO:0051213">
    <property type="term" value="F:dioxygenase activity"/>
    <property type="evidence" value="ECO:0007669"/>
    <property type="project" value="UniProtKB-KW"/>
</dbReference>
<dbReference type="RefSeq" id="WP_345428095.1">
    <property type="nucleotide sequence ID" value="NZ_AP031496.1"/>
</dbReference>
<dbReference type="AlphaFoldDB" id="A0AAV3UA27"/>